<dbReference type="InterPro" id="IPR026000">
    <property type="entry name" value="Apc5_dom"/>
</dbReference>
<dbReference type="PANTHER" id="PTHR12830:SF9">
    <property type="entry name" value="ANAPHASE-PROMOTING COMPLEX SUBUNIT 5"/>
    <property type="match status" value="1"/>
</dbReference>
<evidence type="ECO:0000256" key="2">
    <source>
        <dbReference type="ARBA" id="ARBA00016066"/>
    </source>
</evidence>
<protein>
    <recommendedName>
        <fullName evidence="2">Anaphase-promoting complex subunit 5</fullName>
    </recommendedName>
</protein>
<sequence>MPAHLPASVARPWPSQFAMLLALQYLSLRQSESAKEASTQARSDFNIIAPLNPDSDEGKEYDEKLWMFLLREAHGIEGEWPSLTDFCSALDAACPLVVLASEQTKRQTCSCTEYIVKQFESFDTALGLARFLDGLEALVQPSDDSGASSSSSAELLTRRSRFGILVRRAKVQCSRLDDEGLLALKKELKSWREGHYTRPLSDREMAWERYTQARKRGDYSAAFEAHHRFFDLHPRGADSLLHQHALLNLAHFHYDHREWQEARHSLDGAIHVARLLSDSQCITACDSLSRRLEAHEPGSSRKPRPNARPPFEADDIWEAARDVHMGAPPAVVYGRLMDAVWASNARSQVGSTKLQSTGPDLPRTEIACTSTSIAASVASLWSMMGHESVADAWRGVALEEQGDVEMRLAAECGEAWKLAEKGSFENSLEALFRDDLVDALEAHLLPRWTSQILRIMWLRARRRGDLFAMRFYTLADPNVEADVDGADEANGIRSARRDEQTEPNEPAQFDEPSADSKMLSQLKQARTLFEADAAAHSLDQCLNVLVAAQKSGRARIWRGARVLLAELQAGPLQLGESACLTMEEILPGCLADHDAERKADAMFAYAKAIVAKDRDQEGSKREALQWFERASQQYAIAGANVSQSKALYYSGRLLLELGEEERAALCAERLHEVELTLQHLEQASTLDELDRDVFETMQAVQARIAVGNADDL</sequence>
<evidence type="ECO:0000256" key="7">
    <source>
        <dbReference type="SAM" id="MobiDB-lite"/>
    </source>
</evidence>
<dbReference type="InterPro" id="IPR037679">
    <property type="entry name" value="Apc5"/>
</dbReference>
<feature type="domain" description="Anaphase-promoting complex subunit 5" evidence="8">
    <location>
        <begin position="209"/>
        <end position="291"/>
    </location>
</feature>
<keyword evidence="5" id="KW-0833">Ubl conjugation pathway</keyword>
<evidence type="ECO:0000256" key="6">
    <source>
        <dbReference type="ARBA" id="ARBA00023306"/>
    </source>
</evidence>
<keyword evidence="6" id="KW-0131">Cell cycle</keyword>
<dbReference type="GO" id="GO:0051301">
    <property type="term" value="P:cell division"/>
    <property type="evidence" value="ECO:0007669"/>
    <property type="project" value="UniProtKB-KW"/>
</dbReference>
<dbReference type="GO" id="GO:0070979">
    <property type="term" value="P:protein K11-linked ubiquitination"/>
    <property type="evidence" value="ECO:0007669"/>
    <property type="project" value="TreeGrafter"/>
</dbReference>
<dbReference type="SUPFAM" id="SSF81901">
    <property type="entry name" value="HCP-like"/>
    <property type="match status" value="1"/>
</dbReference>
<dbReference type="AlphaFoldDB" id="A0A0N7LBE7"/>
<proteinExistence type="inferred from homology"/>
<keyword evidence="10" id="KW-1185">Reference proteome</keyword>
<evidence type="ECO:0000256" key="1">
    <source>
        <dbReference type="ARBA" id="ARBA00007450"/>
    </source>
</evidence>
<evidence type="ECO:0000256" key="5">
    <source>
        <dbReference type="ARBA" id="ARBA00022786"/>
    </source>
</evidence>
<dbReference type="PANTHER" id="PTHR12830">
    <property type="entry name" value="ANAPHASE-PROMOTING COMPLEX SUBUNIT 5"/>
    <property type="match status" value="1"/>
</dbReference>
<dbReference type="GO" id="GO:0045842">
    <property type="term" value="P:positive regulation of mitotic metaphase/anaphase transition"/>
    <property type="evidence" value="ECO:0007669"/>
    <property type="project" value="TreeGrafter"/>
</dbReference>
<feature type="region of interest" description="Disordered" evidence="7">
    <location>
        <begin position="493"/>
        <end position="515"/>
    </location>
</feature>
<keyword evidence="3" id="KW-0132">Cell division</keyword>
<evidence type="ECO:0000313" key="10">
    <source>
        <dbReference type="Proteomes" id="UP000054845"/>
    </source>
</evidence>
<keyword evidence="4" id="KW-0498">Mitosis</keyword>
<dbReference type="GO" id="GO:0005680">
    <property type="term" value="C:anaphase-promoting complex"/>
    <property type="evidence" value="ECO:0007669"/>
    <property type="project" value="InterPro"/>
</dbReference>
<reference evidence="9 10" key="1">
    <citation type="submission" date="2014-09" db="EMBL/GenBank/DDBJ databases">
        <authorList>
            <person name="Magalhaes I.L.F."/>
            <person name="Oliveira U."/>
            <person name="Santos F.R."/>
            <person name="Vidigal T.H.D.A."/>
            <person name="Brescovit A.D."/>
            <person name="Santos A.J."/>
        </authorList>
    </citation>
    <scope>NUCLEOTIDE SEQUENCE [LARGE SCALE GENOMIC DNA]</scope>
</reference>
<dbReference type="Proteomes" id="UP000054845">
    <property type="component" value="Unassembled WGS sequence"/>
</dbReference>
<dbReference type="STRING" id="401625.A0A0N7LBE7"/>
<comment type="similarity">
    <text evidence="1">Belongs to the APC5 family.</text>
</comment>
<evidence type="ECO:0000256" key="3">
    <source>
        <dbReference type="ARBA" id="ARBA00022618"/>
    </source>
</evidence>
<accession>A0A0N7LBE7</accession>
<name>A0A0N7LBE7_9BASI</name>
<dbReference type="GO" id="GO:0031145">
    <property type="term" value="P:anaphase-promoting complex-dependent catabolic process"/>
    <property type="evidence" value="ECO:0007669"/>
    <property type="project" value="TreeGrafter"/>
</dbReference>
<evidence type="ECO:0000313" key="9">
    <source>
        <dbReference type="EMBL" id="CEH19178.1"/>
    </source>
</evidence>
<organism evidence="9 10">
    <name type="scientific">Ceraceosorus bombacis</name>
    <dbReference type="NCBI Taxonomy" id="401625"/>
    <lineage>
        <taxon>Eukaryota</taxon>
        <taxon>Fungi</taxon>
        <taxon>Dikarya</taxon>
        <taxon>Basidiomycota</taxon>
        <taxon>Ustilaginomycotina</taxon>
        <taxon>Exobasidiomycetes</taxon>
        <taxon>Ceraceosorales</taxon>
        <taxon>Ceraceosoraceae</taxon>
        <taxon>Ceraceosorus</taxon>
    </lineage>
</organism>
<dbReference type="Pfam" id="PF12862">
    <property type="entry name" value="ANAPC5"/>
    <property type="match status" value="1"/>
</dbReference>
<evidence type="ECO:0000259" key="8">
    <source>
        <dbReference type="Pfam" id="PF12862"/>
    </source>
</evidence>
<dbReference type="OrthoDB" id="2504561at2759"/>
<feature type="region of interest" description="Disordered" evidence="7">
    <location>
        <begin position="292"/>
        <end position="311"/>
    </location>
</feature>
<dbReference type="EMBL" id="CCYA01000277">
    <property type="protein sequence ID" value="CEH19178.1"/>
    <property type="molecule type" value="Genomic_DNA"/>
</dbReference>
<evidence type="ECO:0000256" key="4">
    <source>
        <dbReference type="ARBA" id="ARBA00022776"/>
    </source>
</evidence>